<dbReference type="Proteomes" id="UP000001460">
    <property type="component" value="Unassembled WGS sequence"/>
</dbReference>
<dbReference type="OrthoDB" id="2526284at2759"/>
<evidence type="ECO:0000256" key="3">
    <source>
        <dbReference type="ARBA" id="ARBA00022676"/>
    </source>
</evidence>
<keyword evidence="10" id="KW-1185">Reference proteome</keyword>
<dbReference type="AlphaFoldDB" id="B6AA00"/>
<keyword evidence="8" id="KW-0732">Signal</keyword>
<dbReference type="GO" id="GO:0016757">
    <property type="term" value="F:glycosyltransferase activity"/>
    <property type="evidence" value="ECO:0007669"/>
    <property type="project" value="UniProtKB-KW"/>
</dbReference>
<dbReference type="CAZy" id="GT92">
    <property type="family name" value="Glycosyltransferase Family 92"/>
</dbReference>
<dbReference type="OMA" id="FEASICI"/>
<evidence type="ECO:0000256" key="7">
    <source>
        <dbReference type="ARBA" id="ARBA00023136"/>
    </source>
</evidence>
<dbReference type="Pfam" id="PF01697">
    <property type="entry name" value="Glyco_transf_92"/>
    <property type="match status" value="1"/>
</dbReference>
<evidence type="ECO:0000256" key="5">
    <source>
        <dbReference type="ARBA" id="ARBA00022692"/>
    </source>
</evidence>
<evidence type="ECO:0000256" key="1">
    <source>
        <dbReference type="ARBA" id="ARBA00004167"/>
    </source>
</evidence>
<evidence type="ECO:0000313" key="10">
    <source>
        <dbReference type="Proteomes" id="UP000001460"/>
    </source>
</evidence>
<evidence type="ECO:0000256" key="8">
    <source>
        <dbReference type="SAM" id="SignalP"/>
    </source>
</evidence>
<evidence type="ECO:0000256" key="6">
    <source>
        <dbReference type="ARBA" id="ARBA00022989"/>
    </source>
</evidence>
<dbReference type="InterPro" id="IPR008166">
    <property type="entry name" value="Glyco_transf_92"/>
</dbReference>
<feature type="chain" id="PRO_5002839906" description="Glycosyltransferase family 92 protein" evidence="8">
    <location>
        <begin position="24"/>
        <end position="538"/>
    </location>
</feature>
<dbReference type="VEuPathDB" id="CryptoDB:CMU_041110"/>
<proteinExistence type="inferred from homology"/>
<comment type="subcellular location">
    <subcellularLocation>
        <location evidence="1">Membrane</location>
        <topology evidence="1">Single-pass membrane protein</topology>
    </subcellularLocation>
</comment>
<keyword evidence="5" id="KW-0812">Transmembrane</keyword>
<sequence length="538" mass="62805">MHHLSIKMWGVVLLFQFFHLLDHNLRTRNVIFLKKSNISIFEEGNTQIFDKYYSTKQIDETTTDDWKMISSEDNPYIIYVYSAYLDLRGFPEEESYGVRINSLIHYESSLEIAQIIKCDLFSEKKYIGGIPHIVIHKEHHNKLFASSTIWCKPELKYNTSNKILKSITHVKIRMGSSLSSNSFKTSELILVVHSLEMKDLFLFEASICIRPWWGEPTKTIYNGSESKEFDDITLLIEFFEVYRLLGINRITMYNNYLPLGSAVSKIIQYYSNIAGFIEVVPYTLPLIPYKEVWDYAQISMIQDCLLRHTRKSKYVLFIDTDEYLLPTVPGIGLPSLFDMILERKKFVGAIWVPMYLHFLEWPDDPRGVKIYPSFKVITKELHLPLGKIFSFNLKSLQKTCRLAFAGTQKNKKSRRKIVVRPETIMYMGIHEPEKMLSNYSMIQMPIVDIRNNSCIHSCRITASLHHYRRAMGVVSNNPKNREFQMLFNSNKCLFNENPKVSDGTIVDKTAWDILGAKLYKSVIKVIQDIDYFESEQIL</sequence>
<accession>B6AA00</accession>
<evidence type="ECO:0008006" key="11">
    <source>
        <dbReference type="Google" id="ProtNLM"/>
    </source>
</evidence>
<evidence type="ECO:0000256" key="2">
    <source>
        <dbReference type="ARBA" id="ARBA00007647"/>
    </source>
</evidence>
<keyword evidence="6" id="KW-1133">Transmembrane helix</keyword>
<organism evidence="9 10">
    <name type="scientific">Cryptosporidium muris (strain RN66)</name>
    <dbReference type="NCBI Taxonomy" id="441375"/>
    <lineage>
        <taxon>Eukaryota</taxon>
        <taxon>Sar</taxon>
        <taxon>Alveolata</taxon>
        <taxon>Apicomplexa</taxon>
        <taxon>Conoidasida</taxon>
        <taxon>Coccidia</taxon>
        <taxon>Eucoccidiorida</taxon>
        <taxon>Eimeriorina</taxon>
        <taxon>Cryptosporidiidae</taxon>
        <taxon>Cryptosporidium</taxon>
    </lineage>
</organism>
<comment type="similarity">
    <text evidence="2">Belongs to the glycosyltransferase 92 family.</text>
</comment>
<dbReference type="EMBL" id="DS989726">
    <property type="protein sequence ID" value="EEA05041.1"/>
    <property type="molecule type" value="Genomic_DNA"/>
</dbReference>
<evidence type="ECO:0000256" key="4">
    <source>
        <dbReference type="ARBA" id="ARBA00022679"/>
    </source>
</evidence>
<dbReference type="RefSeq" id="XP_002139390.1">
    <property type="nucleotide sequence ID" value="XM_002139354.1"/>
</dbReference>
<gene>
    <name evidence="9" type="ORF">CMU_041110</name>
</gene>
<protein>
    <recommendedName>
        <fullName evidence="11">Glycosyltransferase family 92 protein</fullName>
    </recommendedName>
</protein>
<dbReference type="PANTHER" id="PTHR21461">
    <property type="entry name" value="GLYCOSYLTRANSFERASE FAMILY 92 PROTEIN"/>
    <property type="match status" value="1"/>
</dbReference>
<keyword evidence="3" id="KW-0328">Glycosyltransferase</keyword>
<feature type="signal peptide" evidence="8">
    <location>
        <begin position="1"/>
        <end position="23"/>
    </location>
</feature>
<dbReference type="GO" id="GO:0016020">
    <property type="term" value="C:membrane"/>
    <property type="evidence" value="ECO:0007669"/>
    <property type="project" value="UniProtKB-SubCell"/>
</dbReference>
<dbReference type="GeneID" id="6994445"/>
<dbReference type="PANTHER" id="PTHR21461:SF69">
    <property type="entry name" value="GLYCOSYLTRANSFERASE FAMILY 92 PROTEIN"/>
    <property type="match status" value="1"/>
</dbReference>
<dbReference type="GO" id="GO:0005737">
    <property type="term" value="C:cytoplasm"/>
    <property type="evidence" value="ECO:0007669"/>
    <property type="project" value="TreeGrafter"/>
</dbReference>
<name>B6AA00_CRYMR</name>
<reference evidence="9" key="1">
    <citation type="submission" date="2008-06" db="EMBL/GenBank/DDBJ databases">
        <authorList>
            <person name="Lorenzi H."/>
            <person name="Inman J."/>
            <person name="Miller J."/>
            <person name="Schobel S."/>
            <person name="Amedeo P."/>
            <person name="Caler E.V."/>
            <person name="da Silva J."/>
        </authorList>
    </citation>
    <scope>NUCLEOTIDE SEQUENCE [LARGE SCALE GENOMIC DNA]</scope>
    <source>
        <strain evidence="9">RN66</strain>
    </source>
</reference>
<evidence type="ECO:0000313" key="9">
    <source>
        <dbReference type="EMBL" id="EEA05041.1"/>
    </source>
</evidence>
<keyword evidence="4" id="KW-0808">Transferase</keyword>
<keyword evidence="7" id="KW-0472">Membrane</keyword>